<evidence type="ECO:0000256" key="14">
    <source>
        <dbReference type="PROSITE-ProRule" id="PRU01360"/>
    </source>
</evidence>
<dbReference type="Proteomes" id="UP000509579">
    <property type="component" value="Chromosome"/>
</dbReference>
<evidence type="ECO:0000256" key="1">
    <source>
        <dbReference type="ARBA" id="ARBA00004571"/>
    </source>
</evidence>
<dbReference type="GO" id="GO:0038023">
    <property type="term" value="F:signaling receptor activity"/>
    <property type="evidence" value="ECO:0007669"/>
    <property type="project" value="InterPro"/>
</dbReference>
<dbReference type="Pfam" id="PF07660">
    <property type="entry name" value="STN"/>
    <property type="match status" value="1"/>
</dbReference>
<dbReference type="PANTHER" id="PTHR32552">
    <property type="entry name" value="FERRICHROME IRON RECEPTOR-RELATED"/>
    <property type="match status" value="1"/>
</dbReference>
<dbReference type="GO" id="GO:0015344">
    <property type="term" value="F:siderophore uptake transmembrane transporter activity"/>
    <property type="evidence" value="ECO:0007669"/>
    <property type="project" value="TreeGrafter"/>
</dbReference>
<accession>A0A6N1X2L7</accession>
<evidence type="ECO:0000256" key="17">
    <source>
        <dbReference type="SAM" id="SignalP"/>
    </source>
</evidence>
<keyword evidence="20" id="KW-1185">Reference proteome</keyword>
<dbReference type="Gene3D" id="3.55.50.30">
    <property type="match status" value="1"/>
</dbReference>
<evidence type="ECO:0000259" key="18">
    <source>
        <dbReference type="SMART" id="SM00965"/>
    </source>
</evidence>
<evidence type="ECO:0000256" key="16">
    <source>
        <dbReference type="SAM" id="MobiDB-lite"/>
    </source>
</evidence>
<keyword evidence="3 14" id="KW-0813">Transport</keyword>
<dbReference type="InterPro" id="IPR010105">
    <property type="entry name" value="TonB_sidphr_rcpt"/>
</dbReference>
<feature type="region of interest" description="Disordered" evidence="16">
    <location>
        <begin position="143"/>
        <end position="163"/>
    </location>
</feature>
<keyword evidence="12 19" id="KW-0675">Receptor</keyword>
<dbReference type="GO" id="GO:0015891">
    <property type="term" value="P:siderophore transport"/>
    <property type="evidence" value="ECO:0007669"/>
    <property type="project" value="InterPro"/>
</dbReference>
<evidence type="ECO:0000313" key="19">
    <source>
        <dbReference type="EMBL" id="QKV53674.1"/>
    </source>
</evidence>
<feature type="domain" description="Secretin/TonB short N-terminal" evidence="18">
    <location>
        <begin position="75"/>
        <end position="125"/>
    </location>
</feature>
<gene>
    <name evidence="19" type="ORF">HUK68_12645</name>
</gene>
<dbReference type="InterPro" id="IPR036942">
    <property type="entry name" value="Beta-barrel_TonB_sf"/>
</dbReference>
<evidence type="ECO:0000256" key="12">
    <source>
        <dbReference type="ARBA" id="ARBA00023170"/>
    </source>
</evidence>
<dbReference type="AlphaFoldDB" id="A0A6N1X2L7"/>
<evidence type="ECO:0000256" key="7">
    <source>
        <dbReference type="ARBA" id="ARBA00022729"/>
    </source>
</evidence>
<dbReference type="GO" id="GO:0009279">
    <property type="term" value="C:cell outer membrane"/>
    <property type="evidence" value="ECO:0007669"/>
    <property type="project" value="UniProtKB-SubCell"/>
</dbReference>
<evidence type="ECO:0000256" key="10">
    <source>
        <dbReference type="ARBA" id="ARBA00023077"/>
    </source>
</evidence>
<keyword evidence="10 15" id="KW-0798">TonB box</keyword>
<protein>
    <submittedName>
        <fullName evidence="19">TonB-dependent siderophore receptor</fullName>
    </submittedName>
</protein>
<evidence type="ECO:0000256" key="13">
    <source>
        <dbReference type="ARBA" id="ARBA00023237"/>
    </source>
</evidence>
<comment type="subcellular location">
    <subcellularLocation>
        <location evidence="1 14">Cell outer membrane</location>
        <topology evidence="1 14">Multi-pass membrane protein</topology>
    </subcellularLocation>
</comment>
<reference evidence="19 20" key="1">
    <citation type="submission" date="2020-06" db="EMBL/GenBank/DDBJ databases">
        <title>Acidovorax antarctica sp. nov., isolated from Corinth ice sheet soil, Antarctic Fields Peninsula.</title>
        <authorList>
            <person name="Xu Q."/>
            <person name="Peng F."/>
        </authorList>
    </citation>
    <scope>NUCLEOTIDE SEQUENCE [LARGE SCALE GENOMIC DNA]</scope>
    <source>
        <strain evidence="19 20">16-35-5</strain>
    </source>
</reference>
<dbReference type="Pfam" id="PF07715">
    <property type="entry name" value="Plug"/>
    <property type="match status" value="1"/>
</dbReference>
<comment type="similarity">
    <text evidence="2 14 15">Belongs to the TonB-dependent receptor family.</text>
</comment>
<dbReference type="InterPro" id="IPR039426">
    <property type="entry name" value="TonB-dep_rcpt-like"/>
</dbReference>
<dbReference type="Gene3D" id="2.170.130.10">
    <property type="entry name" value="TonB-dependent receptor, plug domain"/>
    <property type="match status" value="1"/>
</dbReference>
<dbReference type="PROSITE" id="PS52016">
    <property type="entry name" value="TONB_DEPENDENT_REC_3"/>
    <property type="match status" value="1"/>
</dbReference>
<dbReference type="RefSeq" id="WP_175504480.1">
    <property type="nucleotide sequence ID" value="NZ_CP054840.1"/>
</dbReference>
<evidence type="ECO:0000256" key="3">
    <source>
        <dbReference type="ARBA" id="ARBA00022448"/>
    </source>
</evidence>
<dbReference type="FunFam" id="2.170.130.10:FF:000010">
    <property type="entry name" value="Ferripyoverdine receptor"/>
    <property type="match status" value="1"/>
</dbReference>
<dbReference type="InterPro" id="IPR000531">
    <property type="entry name" value="Beta-barrel_TonB"/>
</dbReference>
<dbReference type="NCBIfam" id="TIGR01783">
    <property type="entry name" value="TonB-siderophor"/>
    <property type="match status" value="1"/>
</dbReference>
<dbReference type="EMBL" id="CP054840">
    <property type="protein sequence ID" value="QKV53674.1"/>
    <property type="molecule type" value="Genomic_DNA"/>
</dbReference>
<proteinExistence type="inferred from homology"/>
<keyword evidence="6 14" id="KW-0812">Transmembrane</keyword>
<organism evidence="19 20">
    <name type="scientific">Comamonas antarctica</name>
    <dbReference type="NCBI Taxonomy" id="2743470"/>
    <lineage>
        <taxon>Bacteria</taxon>
        <taxon>Pseudomonadati</taxon>
        <taxon>Pseudomonadota</taxon>
        <taxon>Betaproteobacteria</taxon>
        <taxon>Burkholderiales</taxon>
        <taxon>Comamonadaceae</taxon>
        <taxon>Comamonas</taxon>
    </lineage>
</organism>
<name>A0A6N1X2L7_9BURK</name>
<evidence type="ECO:0000256" key="4">
    <source>
        <dbReference type="ARBA" id="ARBA00022452"/>
    </source>
</evidence>
<sequence length="818" mass="87535">MRAMQPLFPPAPIALAAALALATPLLAAAQPAASGNAGAPGVGTPGVGTPAAGVPTASSQPLGAALGELSAATGTPIGFAPALVAGKTARTFSAGVTTRQALDQLLAGTGLIAVPEGRGFIIKAAPAAGETAALGTVTVTAQANRDGTTEGTGSYTQTGPTRTATGLSLTLRETPQSVSVMTRQRMDDFKLETLADVMEQTPGIAVYRQGNATDFQARGTSVNLQTDGMAQVSSGWYYLTSTLFSLDDMAEIDRIEVLKGSSGLVVGKGNYGATVNMIRKRPTREFQASARASAGSWDTYRAQADISGPLNEAGTLRGRLVASAMDAGSFRDYEKSNSQMLFGALEADLSPDTQLNVGMTYRQREASGIGTTQPIQRYTRAGAEVPWMPRSFNAGAPWGGYEQETLNLFGSLEQRLAHDWKAELKFSHQRATMDDMKAGYFYDQDRASFGRWADMNNDNWSVNLDVHGPFTLWGRTHELLAGAGISRFSGSAKLPLNPLSLVPLADLGVRFAQGGAALREPDYGNLNWGDNSFNQKQRYVYAAGRFQLGDPLQLIAGLRVTTFEELDTTPYWWNSDMKESGVLTPYAGLVYELNRNVSLYGSYANIFQPQTSQTEQGTALPPEKGNTFELGAKGEFLDRRLNASLALYWMKTRNTGEETGGLTPGGDTAYRAVSSATRHGWELEMSGELARGWQAQGSVVQQNSSLNGATAYPEYQLKLGTTYRFQQGALSGLTVGAATRWQGKTSVSNAAATLAQEGYALLDLMARYQVDRNLSFSINVNNATDRKYLAGMTNFSAAGLFYTWGAPRSVNLGVRYDY</sequence>
<keyword evidence="5" id="KW-0410">Iron transport</keyword>
<evidence type="ECO:0000256" key="11">
    <source>
        <dbReference type="ARBA" id="ARBA00023136"/>
    </source>
</evidence>
<dbReference type="Pfam" id="PF00593">
    <property type="entry name" value="TonB_dep_Rec_b-barrel"/>
    <property type="match status" value="1"/>
</dbReference>
<evidence type="ECO:0000313" key="20">
    <source>
        <dbReference type="Proteomes" id="UP000509579"/>
    </source>
</evidence>
<feature type="chain" id="PRO_5026784819" evidence="17">
    <location>
        <begin position="28"/>
        <end position="818"/>
    </location>
</feature>
<keyword evidence="13 14" id="KW-0998">Cell outer membrane</keyword>
<dbReference type="InterPro" id="IPR011662">
    <property type="entry name" value="Secretin/TonB_short_N"/>
</dbReference>
<keyword evidence="7 17" id="KW-0732">Signal</keyword>
<evidence type="ECO:0000256" key="9">
    <source>
        <dbReference type="ARBA" id="ARBA00023065"/>
    </source>
</evidence>
<keyword evidence="11 14" id="KW-0472">Membrane</keyword>
<dbReference type="SUPFAM" id="SSF56935">
    <property type="entry name" value="Porins"/>
    <property type="match status" value="1"/>
</dbReference>
<evidence type="ECO:0000256" key="5">
    <source>
        <dbReference type="ARBA" id="ARBA00022496"/>
    </source>
</evidence>
<dbReference type="Gene3D" id="2.40.170.20">
    <property type="entry name" value="TonB-dependent receptor, beta-barrel domain"/>
    <property type="match status" value="1"/>
</dbReference>
<dbReference type="InterPro" id="IPR012910">
    <property type="entry name" value="Plug_dom"/>
</dbReference>
<evidence type="ECO:0000256" key="8">
    <source>
        <dbReference type="ARBA" id="ARBA00023004"/>
    </source>
</evidence>
<keyword evidence="8" id="KW-0408">Iron</keyword>
<dbReference type="SMART" id="SM00965">
    <property type="entry name" value="STN"/>
    <property type="match status" value="1"/>
</dbReference>
<keyword evidence="9" id="KW-0406">Ion transport</keyword>
<dbReference type="InterPro" id="IPR037066">
    <property type="entry name" value="Plug_dom_sf"/>
</dbReference>
<keyword evidence="4 14" id="KW-1134">Transmembrane beta strand</keyword>
<evidence type="ECO:0000256" key="6">
    <source>
        <dbReference type="ARBA" id="ARBA00022692"/>
    </source>
</evidence>
<dbReference type="CDD" id="cd01347">
    <property type="entry name" value="ligand_gated_channel"/>
    <property type="match status" value="1"/>
</dbReference>
<dbReference type="KEGG" id="aant:HUK68_12645"/>
<dbReference type="PANTHER" id="PTHR32552:SF74">
    <property type="entry name" value="HYDROXAMATE SIDEROPHORE RECEPTOR FHUE"/>
    <property type="match status" value="1"/>
</dbReference>
<evidence type="ECO:0000256" key="2">
    <source>
        <dbReference type="ARBA" id="ARBA00009810"/>
    </source>
</evidence>
<feature type="signal peptide" evidence="17">
    <location>
        <begin position="1"/>
        <end position="27"/>
    </location>
</feature>
<evidence type="ECO:0000256" key="15">
    <source>
        <dbReference type="RuleBase" id="RU003357"/>
    </source>
</evidence>